<protein>
    <recommendedName>
        <fullName evidence="1">DUF6973 domain-containing protein</fullName>
    </recommendedName>
</protein>
<proteinExistence type="predicted"/>
<sequence length="141" mass="15534">MSKTSRKLKLFAATFLVLAAYPTFVLGTVYAHWFSANLPGGRNGPADAYRHTLASATVAYTTSPRLVALVTHVMERDGQGSDMRAMDAHNNRIGAQIGATAPSWNEMQARVRAAIDAGQVQATDANKITWLPRERWLDRLY</sequence>
<dbReference type="Proteomes" id="UP000680514">
    <property type="component" value="Chromosome"/>
</dbReference>
<keyword evidence="3" id="KW-1185">Reference proteome</keyword>
<organism evidence="2 3">
    <name type="scientific">Lysobacter helvus</name>
    <dbReference type="NCBI Taxonomy" id="2675059"/>
    <lineage>
        <taxon>Bacteria</taxon>
        <taxon>Pseudomonadati</taxon>
        <taxon>Pseudomonadota</taxon>
        <taxon>Gammaproteobacteria</taxon>
        <taxon>Lysobacterales</taxon>
        <taxon>Lysobacteraceae</taxon>
        <taxon>Lysobacter</taxon>
    </lineage>
</organism>
<evidence type="ECO:0000313" key="3">
    <source>
        <dbReference type="Proteomes" id="UP000680514"/>
    </source>
</evidence>
<dbReference type="Pfam" id="PF22322">
    <property type="entry name" value="DUF6973"/>
    <property type="match status" value="1"/>
</dbReference>
<gene>
    <name evidence="2" type="ORF">LYSHEL_28860</name>
</gene>
<dbReference type="RefSeq" id="WP_213434767.1">
    <property type="nucleotide sequence ID" value="NZ_AP024546.1"/>
</dbReference>
<reference evidence="2 3" key="1">
    <citation type="submission" date="2021-03" db="EMBL/GenBank/DDBJ databases">
        <title>Complete Genome Sequences of Two Lysobacter Strains Isolated from Sea Water (Lysobacter caseinilyticus) and Soil (Lysobacter helvus) in South Korea.</title>
        <authorList>
            <person name="Watanabe Y."/>
            <person name="Arakawa K."/>
        </authorList>
    </citation>
    <scope>NUCLEOTIDE SEQUENCE [LARGE SCALE GENOMIC DNA]</scope>
    <source>
        <strain evidence="2 3">D10</strain>
    </source>
</reference>
<evidence type="ECO:0000313" key="2">
    <source>
        <dbReference type="EMBL" id="BCT97015.1"/>
    </source>
</evidence>
<feature type="domain" description="DUF6973" evidence="1">
    <location>
        <begin position="41"/>
        <end position="108"/>
    </location>
</feature>
<dbReference type="InterPro" id="IPR054246">
    <property type="entry name" value="DUF6973"/>
</dbReference>
<dbReference type="EMBL" id="AP024546">
    <property type="protein sequence ID" value="BCT97015.1"/>
    <property type="molecule type" value="Genomic_DNA"/>
</dbReference>
<accession>A0ABM7QH23</accession>
<evidence type="ECO:0000259" key="1">
    <source>
        <dbReference type="Pfam" id="PF22322"/>
    </source>
</evidence>
<name>A0ABM7QH23_9GAMM</name>